<comment type="similarity">
    <text evidence="6">Belongs to the DEAD box helicase family.</text>
</comment>
<evidence type="ECO:0000256" key="9">
    <source>
        <dbReference type="SAM" id="MobiDB-lite"/>
    </source>
</evidence>
<dbReference type="CDD" id="cd18787">
    <property type="entry name" value="SF2_C_DEAD"/>
    <property type="match status" value="1"/>
</dbReference>
<evidence type="ECO:0000256" key="5">
    <source>
        <dbReference type="ARBA" id="ARBA00022884"/>
    </source>
</evidence>
<dbReference type="EC" id="3.6.4.13" evidence="7"/>
<reference evidence="12 13" key="1">
    <citation type="journal article" date="2018" name="Sci. Rep.">
        <title>Comparative analysis of the Pocillopora damicornis genome highlights role of immune system in coral evolution.</title>
        <authorList>
            <person name="Cunning R."/>
            <person name="Bay R.A."/>
            <person name="Gillette P."/>
            <person name="Baker A.C."/>
            <person name="Traylor-Knowles N."/>
        </authorList>
    </citation>
    <scope>NUCLEOTIDE SEQUENCE [LARGE SCALE GENOMIC DNA]</scope>
    <source>
        <strain evidence="12">RSMAS</strain>
        <tissue evidence="12">Whole animal</tissue>
    </source>
</reference>
<dbReference type="PROSITE" id="PS51192">
    <property type="entry name" value="HELICASE_ATP_BIND_1"/>
    <property type="match status" value="1"/>
</dbReference>
<dbReference type="InterPro" id="IPR011545">
    <property type="entry name" value="DEAD/DEAH_box_helicase_dom"/>
</dbReference>
<evidence type="ECO:0000313" key="13">
    <source>
        <dbReference type="Proteomes" id="UP000275408"/>
    </source>
</evidence>
<dbReference type="OMA" id="DIEIQHA"/>
<protein>
    <recommendedName>
        <fullName evidence="7">ATP-dependent RNA helicase</fullName>
        <ecNumber evidence="7">3.6.4.13</ecNumber>
    </recommendedName>
</protein>
<evidence type="ECO:0000259" key="10">
    <source>
        <dbReference type="PROSITE" id="PS51192"/>
    </source>
</evidence>
<dbReference type="Pfam" id="PF00270">
    <property type="entry name" value="DEAD"/>
    <property type="match status" value="1"/>
</dbReference>
<dbReference type="SMART" id="SM00490">
    <property type="entry name" value="HELICc"/>
    <property type="match status" value="1"/>
</dbReference>
<dbReference type="GO" id="GO:0005524">
    <property type="term" value="F:ATP binding"/>
    <property type="evidence" value="ECO:0007669"/>
    <property type="project" value="UniProtKB-UniRule"/>
</dbReference>
<feature type="coiled-coil region" evidence="8">
    <location>
        <begin position="721"/>
        <end position="748"/>
    </location>
</feature>
<feature type="region of interest" description="Disordered" evidence="9">
    <location>
        <begin position="1"/>
        <end position="219"/>
    </location>
</feature>
<dbReference type="AlphaFoldDB" id="A0A3M6TNM1"/>
<dbReference type="PANTHER" id="PTHR24031">
    <property type="entry name" value="RNA HELICASE"/>
    <property type="match status" value="1"/>
</dbReference>
<dbReference type="InterPro" id="IPR014001">
    <property type="entry name" value="Helicase_ATP-bd"/>
</dbReference>
<keyword evidence="4 6" id="KW-0067">ATP-binding</keyword>
<feature type="compositionally biased region" description="Acidic residues" evidence="9">
    <location>
        <begin position="191"/>
        <end position="201"/>
    </location>
</feature>
<feature type="compositionally biased region" description="Basic and acidic residues" evidence="9">
    <location>
        <begin position="202"/>
        <end position="218"/>
    </location>
</feature>
<gene>
    <name evidence="12" type="ORF">pdam_00001852</name>
</gene>
<keyword evidence="1 6" id="KW-0547">Nucleotide-binding</keyword>
<dbReference type="CDD" id="cd17956">
    <property type="entry name" value="DEADc_DDX51"/>
    <property type="match status" value="1"/>
</dbReference>
<evidence type="ECO:0000256" key="8">
    <source>
        <dbReference type="SAM" id="Coils"/>
    </source>
</evidence>
<dbReference type="Gene3D" id="3.40.50.300">
    <property type="entry name" value="P-loop containing nucleotide triphosphate hydrolases"/>
    <property type="match status" value="2"/>
</dbReference>
<dbReference type="InterPro" id="IPR000629">
    <property type="entry name" value="RNA-helicase_DEAD-box_CS"/>
</dbReference>
<feature type="compositionally biased region" description="Basic and acidic residues" evidence="9">
    <location>
        <begin position="121"/>
        <end position="132"/>
    </location>
</feature>
<dbReference type="GO" id="GO:0003724">
    <property type="term" value="F:RNA helicase activity"/>
    <property type="evidence" value="ECO:0007669"/>
    <property type="project" value="UniProtKB-EC"/>
</dbReference>
<accession>A0A3M6TNM1</accession>
<feature type="domain" description="Helicase ATP-binding" evidence="10">
    <location>
        <begin position="305"/>
        <end position="524"/>
    </location>
</feature>
<keyword evidence="3 6" id="KW-0347">Helicase</keyword>
<dbReference type="GO" id="GO:0016787">
    <property type="term" value="F:hydrolase activity"/>
    <property type="evidence" value="ECO:0007669"/>
    <property type="project" value="UniProtKB-KW"/>
</dbReference>
<dbReference type="OrthoDB" id="3370at2759"/>
<dbReference type="SMART" id="SM00487">
    <property type="entry name" value="DEXDc"/>
    <property type="match status" value="1"/>
</dbReference>
<evidence type="ECO:0000256" key="2">
    <source>
        <dbReference type="ARBA" id="ARBA00022801"/>
    </source>
</evidence>
<comment type="catalytic activity">
    <reaction evidence="7">
        <text>ATP + H2O = ADP + phosphate + H(+)</text>
        <dbReference type="Rhea" id="RHEA:13065"/>
        <dbReference type="ChEBI" id="CHEBI:15377"/>
        <dbReference type="ChEBI" id="CHEBI:15378"/>
        <dbReference type="ChEBI" id="CHEBI:30616"/>
        <dbReference type="ChEBI" id="CHEBI:43474"/>
        <dbReference type="ChEBI" id="CHEBI:456216"/>
        <dbReference type="EC" id="3.6.4.13"/>
    </reaction>
</comment>
<dbReference type="EMBL" id="RCHS01003247">
    <property type="protein sequence ID" value="RMX42959.1"/>
    <property type="molecule type" value="Genomic_DNA"/>
</dbReference>
<feature type="domain" description="Helicase C-terminal" evidence="11">
    <location>
        <begin position="572"/>
        <end position="718"/>
    </location>
</feature>
<evidence type="ECO:0000256" key="7">
    <source>
        <dbReference type="RuleBase" id="RU365068"/>
    </source>
</evidence>
<dbReference type="PROSITE" id="PS51194">
    <property type="entry name" value="HELICASE_CTER"/>
    <property type="match status" value="1"/>
</dbReference>
<keyword evidence="8" id="KW-0175">Coiled coil</keyword>
<keyword evidence="2 6" id="KW-0378">Hydrolase</keyword>
<evidence type="ECO:0000256" key="3">
    <source>
        <dbReference type="ARBA" id="ARBA00022806"/>
    </source>
</evidence>
<dbReference type="InterPro" id="IPR001650">
    <property type="entry name" value="Helicase_C-like"/>
</dbReference>
<dbReference type="Pfam" id="PF00271">
    <property type="entry name" value="Helicase_C"/>
    <property type="match status" value="1"/>
</dbReference>
<dbReference type="SUPFAM" id="SSF52540">
    <property type="entry name" value="P-loop containing nucleoside triphosphate hydrolases"/>
    <property type="match status" value="1"/>
</dbReference>
<dbReference type="GO" id="GO:0003723">
    <property type="term" value="F:RNA binding"/>
    <property type="evidence" value="ECO:0007669"/>
    <property type="project" value="UniProtKB-UniRule"/>
</dbReference>
<keyword evidence="5 7" id="KW-0694">RNA-binding</keyword>
<evidence type="ECO:0000256" key="6">
    <source>
        <dbReference type="RuleBase" id="RU000492"/>
    </source>
</evidence>
<dbReference type="STRING" id="46731.A0A3M6TNM1"/>
<feature type="compositionally biased region" description="Basic residues" evidence="9">
    <location>
        <begin position="133"/>
        <end position="144"/>
    </location>
</feature>
<comment type="function">
    <text evidence="7">RNA helicase.</text>
</comment>
<dbReference type="Proteomes" id="UP000275408">
    <property type="component" value="Unassembled WGS sequence"/>
</dbReference>
<sequence>MDLFRVERFMGDDGNEPDQRDESRRLAQLQRDIAERKRKRQMLEQDGESYERSSKIKFPDSNQMKSDVQEEVKSGKKAKKKKQKTAEDNLEKIKDKSMSKNGSKEENDEVKNDIPIDDSQEERLVEENSDKIKYKKISKKGLKKERKDEIQNDNPNDDSQKDRLSKNAKTKAEKKDNKKTLLNNESKERDFEQEDISQENEDNVREMSGETPQEKSEETGFTVIGGQRKNKELKKVQRVLPDWLAKPTIINSDLSGNMTPVDKIPYLESHIVTKLQHHDINHLFPVQSIVIPAVLSQTDTNSSLGRGGYAPGDICVSAPTGSGKTLAYVLPIVQILMKRVVCHLRALIILPTKDLANQVKQVFEMFTEGTNLRVGLASGSSSFSKNQEQLVNQGSCGSSSCIDILVCTPGRLVDHISSTPNFTLHHVRFLVIDEADRLLSQSYHGWLGKVLKAAYNKQSFTSDFFNSDRPLSCNLQTIRQPARAQTAASFATIQLPLQKLLFSATMTHSPEKLAPLQLYQPTLFTGTGSVNQMKTTDFGGPTSDVATSGRFSVPEGLSEYMTVCNSGEKPLMVLYFLTQLKFERVLCFASTLEATHRLYLLVKLYGGVQVAEYSSSLSPPQRKGILRDFRLGKLQLLICSDAMARGMDIQDVCYVISYDVPNYVRTYIHRVGRTARAGNKGTAITLLHSEEVHHFKEVIQKTGREKIAKYNIKEDKLQPMAEKYQDILERLQEAVQMENQKKRQQKGKQDIVKLLQEQFLTNVEKRNPEKS</sequence>
<feature type="compositionally biased region" description="Basic and acidic residues" evidence="9">
    <location>
        <begin position="158"/>
        <end position="190"/>
    </location>
</feature>
<dbReference type="PROSITE" id="PS00039">
    <property type="entry name" value="DEAD_ATP_HELICASE"/>
    <property type="match status" value="1"/>
</dbReference>
<comment type="domain">
    <text evidence="7">The Q motif is unique to and characteristic of the DEAD box family of RNA helicases and controls ATP binding and hydrolysis.</text>
</comment>
<evidence type="ECO:0000259" key="11">
    <source>
        <dbReference type="PROSITE" id="PS51194"/>
    </source>
</evidence>
<feature type="compositionally biased region" description="Basic and acidic residues" evidence="9">
    <location>
        <begin position="1"/>
        <end position="25"/>
    </location>
</feature>
<dbReference type="InterPro" id="IPR027417">
    <property type="entry name" value="P-loop_NTPase"/>
</dbReference>
<evidence type="ECO:0000256" key="1">
    <source>
        <dbReference type="ARBA" id="ARBA00022741"/>
    </source>
</evidence>
<feature type="compositionally biased region" description="Basic and acidic residues" evidence="9">
    <location>
        <begin position="84"/>
        <end position="114"/>
    </location>
</feature>
<name>A0A3M6TNM1_POCDA</name>
<evidence type="ECO:0000256" key="4">
    <source>
        <dbReference type="ARBA" id="ARBA00022840"/>
    </source>
</evidence>
<proteinExistence type="inferred from homology"/>
<keyword evidence="13" id="KW-1185">Reference proteome</keyword>
<comment type="caution">
    <text evidence="12">The sequence shown here is derived from an EMBL/GenBank/DDBJ whole genome shotgun (WGS) entry which is preliminary data.</text>
</comment>
<feature type="compositionally biased region" description="Basic and acidic residues" evidence="9">
    <location>
        <begin position="49"/>
        <end position="58"/>
    </location>
</feature>
<organism evidence="12 13">
    <name type="scientific">Pocillopora damicornis</name>
    <name type="common">Cauliflower coral</name>
    <name type="synonym">Millepora damicornis</name>
    <dbReference type="NCBI Taxonomy" id="46731"/>
    <lineage>
        <taxon>Eukaryota</taxon>
        <taxon>Metazoa</taxon>
        <taxon>Cnidaria</taxon>
        <taxon>Anthozoa</taxon>
        <taxon>Hexacorallia</taxon>
        <taxon>Scleractinia</taxon>
        <taxon>Astrocoeniina</taxon>
        <taxon>Pocilloporidae</taxon>
        <taxon>Pocillopora</taxon>
    </lineage>
</organism>
<evidence type="ECO:0000313" key="12">
    <source>
        <dbReference type="EMBL" id="RMX42959.1"/>
    </source>
</evidence>